<reference evidence="5" key="1">
    <citation type="journal article" date="2020" name="Plant J.">
        <title>Transposons played a major role in the diversification between the closely related almond and peach genomes: results from the almond genome sequence.</title>
        <authorList>
            <person name="Alioto T."/>
            <person name="Alexiou K.G."/>
            <person name="Bardil A."/>
            <person name="Barteri F."/>
            <person name="Castanera R."/>
            <person name="Cruz F."/>
            <person name="Dhingra A."/>
            <person name="Duval H."/>
            <person name="Fernandez I Marti A."/>
            <person name="Frias L."/>
            <person name="Galan B."/>
            <person name="Garcia J.L."/>
            <person name="Howad W."/>
            <person name="Gomez-Garrido J."/>
            <person name="Gut M."/>
            <person name="Julca I."/>
            <person name="Morata J."/>
            <person name="Puigdomenech P."/>
            <person name="Ribeca P."/>
            <person name="Rubio Cabetas M.J."/>
            <person name="Vlasova A."/>
            <person name="Wirthensohn M."/>
            <person name="Garcia-Mas J."/>
            <person name="Gabaldon T."/>
            <person name="Casacuberta J.M."/>
            <person name="Arus P."/>
        </authorList>
    </citation>
    <scope>NUCLEOTIDE SEQUENCE [LARGE SCALE GENOMIC DNA]</scope>
    <source>
        <strain evidence="5">cv. Texas</strain>
    </source>
</reference>
<evidence type="ECO:0000256" key="2">
    <source>
        <dbReference type="SAM" id="Phobius"/>
    </source>
</evidence>
<dbReference type="FunCoup" id="A0A5E4GDZ0">
    <property type="interactions" value="916"/>
</dbReference>
<keyword evidence="2" id="KW-1133">Transmembrane helix</keyword>
<dbReference type="InterPro" id="IPR001841">
    <property type="entry name" value="Znf_RING"/>
</dbReference>
<dbReference type="SUPFAM" id="SSF57850">
    <property type="entry name" value="RING/U-box"/>
    <property type="match status" value="1"/>
</dbReference>
<proteinExistence type="predicted"/>
<protein>
    <submittedName>
        <fullName evidence="4">PREDICTED: E3 ubiquitin-ligase</fullName>
    </submittedName>
</protein>
<dbReference type="GO" id="GO:0008270">
    <property type="term" value="F:zinc ion binding"/>
    <property type="evidence" value="ECO:0007669"/>
    <property type="project" value="UniProtKB-KW"/>
</dbReference>
<keyword evidence="1" id="KW-0863">Zinc-finger</keyword>
<dbReference type="GO" id="GO:0016567">
    <property type="term" value="P:protein ubiquitination"/>
    <property type="evidence" value="ECO:0007669"/>
    <property type="project" value="TreeGrafter"/>
</dbReference>
<evidence type="ECO:0000256" key="1">
    <source>
        <dbReference type="PROSITE-ProRule" id="PRU00175"/>
    </source>
</evidence>
<keyword evidence="4" id="KW-0436">Ligase</keyword>
<dbReference type="AlphaFoldDB" id="A0A5E4GDZ0"/>
<gene>
    <name evidence="4" type="ORF">ALMOND_2B009817</name>
</gene>
<dbReference type="Pfam" id="PF13639">
    <property type="entry name" value="zf-RING_2"/>
    <property type="match status" value="1"/>
</dbReference>
<dbReference type="InParanoid" id="A0A5E4GDZ0"/>
<dbReference type="PANTHER" id="PTHR45676:SF61">
    <property type="entry name" value="RING-TYPE DOMAIN-CONTAINING PROTEIN"/>
    <property type="match status" value="1"/>
</dbReference>
<dbReference type="Gene3D" id="3.30.40.10">
    <property type="entry name" value="Zinc/RING finger domain, C3HC4 (zinc finger)"/>
    <property type="match status" value="1"/>
</dbReference>
<dbReference type="EMBL" id="CABIKO010000578">
    <property type="protein sequence ID" value="VVA37830.1"/>
    <property type="molecule type" value="Genomic_DNA"/>
</dbReference>
<keyword evidence="1" id="KW-0862">Zinc</keyword>
<dbReference type="SMART" id="SM00184">
    <property type="entry name" value="RING"/>
    <property type="match status" value="1"/>
</dbReference>
<dbReference type="Gramene" id="VVA37830">
    <property type="protein sequence ID" value="VVA37830"/>
    <property type="gene ID" value="Prudul26B009817"/>
</dbReference>
<accession>A0A5E4GDZ0</accession>
<dbReference type="CDD" id="cd16454">
    <property type="entry name" value="RING-H2_PA-TM-RING"/>
    <property type="match status" value="1"/>
</dbReference>
<organism evidence="4 5">
    <name type="scientific">Prunus dulcis</name>
    <name type="common">Almond</name>
    <name type="synonym">Amygdalus dulcis</name>
    <dbReference type="NCBI Taxonomy" id="3755"/>
    <lineage>
        <taxon>Eukaryota</taxon>
        <taxon>Viridiplantae</taxon>
        <taxon>Streptophyta</taxon>
        <taxon>Embryophyta</taxon>
        <taxon>Tracheophyta</taxon>
        <taxon>Spermatophyta</taxon>
        <taxon>Magnoliopsida</taxon>
        <taxon>eudicotyledons</taxon>
        <taxon>Gunneridae</taxon>
        <taxon>Pentapetalae</taxon>
        <taxon>rosids</taxon>
        <taxon>fabids</taxon>
        <taxon>Rosales</taxon>
        <taxon>Rosaceae</taxon>
        <taxon>Amygdaloideae</taxon>
        <taxon>Amygdaleae</taxon>
        <taxon>Prunus</taxon>
    </lineage>
</organism>
<evidence type="ECO:0000313" key="4">
    <source>
        <dbReference type="EMBL" id="VVA37830.1"/>
    </source>
</evidence>
<dbReference type="Proteomes" id="UP000327085">
    <property type="component" value="Chromosome 4"/>
</dbReference>
<keyword evidence="2" id="KW-0472">Membrane</keyword>
<evidence type="ECO:0000259" key="3">
    <source>
        <dbReference type="PROSITE" id="PS50089"/>
    </source>
</evidence>
<keyword evidence="1" id="KW-0479">Metal-binding</keyword>
<dbReference type="PROSITE" id="PS50089">
    <property type="entry name" value="ZF_RING_2"/>
    <property type="match status" value="1"/>
</dbReference>
<keyword evidence="2" id="KW-0812">Transmembrane</keyword>
<dbReference type="GO" id="GO:0016874">
    <property type="term" value="F:ligase activity"/>
    <property type="evidence" value="ECO:0007669"/>
    <property type="project" value="UniProtKB-KW"/>
</dbReference>
<evidence type="ECO:0000313" key="5">
    <source>
        <dbReference type="Proteomes" id="UP000327085"/>
    </source>
</evidence>
<name>A0A5E4GDZ0_PRUDU</name>
<dbReference type="OMA" id="QNDHEIG"/>
<sequence length="221" mass="24846">MNTMVSNTSILHQSSHSPLSVFSCIFALGIVALLFLLGHPKFTTLSRLFWIGNLALCTAGLFLIAFMHHIVGTIFSWFPNRSQNDHEIGDDRSPHHHDQDSLQQAPAQDIVALFHMVLMEVLDRVWEDLVTEEGPEQRPQAAALQFQALEALPPPFQYRKGGLDITSSCCGDRCTICLDDFMDGESCRVFACNHMFHSNCIDPWLKNHLTCPICRNSVVHV</sequence>
<dbReference type="InterPro" id="IPR013083">
    <property type="entry name" value="Znf_RING/FYVE/PHD"/>
</dbReference>
<feature type="transmembrane region" description="Helical" evidence="2">
    <location>
        <begin position="20"/>
        <end position="38"/>
    </location>
</feature>
<feature type="domain" description="RING-type" evidence="3">
    <location>
        <begin position="174"/>
        <end position="215"/>
    </location>
</feature>
<feature type="transmembrane region" description="Helical" evidence="2">
    <location>
        <begin position="50"/>
        <end position="78"/>
    </location>
</feature>
<dbReference type="PANTHER" id="PTHR45676">
    <property type="entry name" value="RING-H2 FINGER PROTEIN ATL51-RELATED"/>
    <property type="match status" value="1"/>
</dbReference>